<keyword evidence="2" id="KW-1185">Reference proteome</keyword>
<dbReference type="Proteomes" id="UP000018217">
    <property type="component" value="Unassembled WGS sequence"/>
</dbReference>
<dbReference type="AlphaFoldDB" id="V5Z6B4"/>
<accession>V5Z6B4</accession>
<evidence type="ECO:0000313" key="1">
    <source>
        <dbReference type="EMBL" id="CCG86876.1"/>
    </source>
</evidence>
<dbReference type="EMBL" id="CAHS01000014">
    <property type="protein sequence ID" value="CCG86876.1"/>
    <property type="molecule type" value="Genomic_DNA"/>
</dbReference>
<proteinExistence type="predicted"/>
<sequence>MRSHLSPPGWEHINVTGDYISRKNIKLAEGKYRPLRPIGISQYKK</sequence>
<protein>
    <submittedName>
        <fullName evidence="1">Transposase for transposon Tn2501</fullName>
    </submittedName>
</protein>
<evidence type="ECO:0000313" key="2">
    <source>
        <dbReference type="Proteomes" id="UP000018217"/>
    </source>
</evidence>
<organism evidence="1 2">
    <name type="scientific">Erwinia piriflorinigrans CFBP 5888</name>
    <dbReference type="NCBI Taxonomy" id="1161919"/>
    <lineage>
        <taxon>Bacteria</taxon>
        <taxon>Pseudomonadati</taxon>
        <taxon>Pseudomonadota</taxon>
        <taxon>Gammaproteobacteria</taxon>
        <taxon>Enterobacterales</taxon>
        <taxon>Erwiniaceae</taxon>
        <taxon>Erwinia</taxon>
    </lineage>
</organism>
<comment type="caution">
    <text evidence="1">The sequence shown here is derived from an EMBL/GenBank/DDBJ whole genome shotgun (WGS) entry which is preliminary data.</text>
</comment>
<gene>
    <name evidence="1" type="primary">tnpA1</name>
    <name evidence="1" type="ORF">EPIR_1511</name>
</gene>
<reference evidence="1 2" key="1">
    <citation type="journal article" date="2013" name="Syst. Appl. Microbiol.">
        <title>Phylogenetic position and virulence apparatus of the pear flower necrosis pathogen Erwinia piriflorinigrans CFBP 5888T as assessed by comparative genomics.</title>
        <authorList>
            <person name="Smits T.H."/>
            <person name="Rezzonico F."/>
            <person name="Lopez M.M."/>
            <person name="Blom J."/>
            <person name="Goesmann A."/>
            <person name="Frey J.E."/>
            <person name="Duffy B."/>
        </authorList>
    </citation>
    <scope>NUCLEOTIDE SEQUENCE [LARGE SCALE GENOMIC DNA]</scope>
    <source>
        <strain evidence="2">CFBP5888</strain>
    </source>
</reference>
<name>V5Z6B4_9GAMM</name>